<accession>A0A671K352</accession>
<dbReference type="Proteomes" id="UP000472260">
    <property type="component" value="Unassembled WGS sequence"/>
</dbReference>
<gene>
    <name evidence="1" type="primary">LOC107685263</name>
</gene>
<dbReference type="PANTHER" id="PTHR44656:SF5">
    <property type="entry name" value="DEHYDROGENASE_REDUCTASE SDR FAMILY MEMBER 12"/>
    <property type="match status" value="1"/>
</dbReference>
<organism evidence="1 2">
    <name type="scientific">Sinocyclocheilus anshuiensis</name>
    <dbReference type="NCBI Taxonomy" id="1608454"/>
    <lineage>
        <taxon>Eukaryota</taxon>
        <taxon>Metazoa</taxon>
        <taxon>Chordata</taxon>
        <taxon>Craniata</taxon>
        <taxon>Vertebrata</taxon>
        <taxon>Euteleostomi</taxon>
        <taxon>Actinopterygii</taxon>
        <taxon>Neopterygii</taxon>
        <taxon>Teleostei</taxon>
        <taxon>Ostariophysi</taxon>
        <taxon>Cypriniformes</taxon>
        <taxon>Cyprinidae</taxon>
        <taxon>Cyprininae</taxon>
        <taxon>Sinocyclocheilus</taxon>
    </lineage>
</organism>
<dbReference type="AlphaFoldDB" id="A0A671K352"/>
<dbReference type="InterPro" id="IPR052992">
    <property type="entry name" value="SDR_member_12"/>
</dbReference>
<dbReference type="Pfam" id="PF00106">
    <property type="entry name" value="adh_short"/>
    <property type="match status" value="1"/>
</dbReference>
<dbReference type="PANTHER" id="PTHR44656">
    <property type="entry name" value="DEHYDROGENASE/REDUCTASE SDR FAMILY MEMBER 12"/>
    <property type="match status" value="1"/>
</dbReference>
<sequence length="345" mass="38471">AKLCRVVALQELSLRPLEILKMSLYRNTVWFLKGLQEYTKGGYEAAARSFSEADLEVNVSGRSFIITGANSGIGRAAACEIAKRGGTVHLVCRNEDRANEARKDIVERCKNENVHVHLVDMSSPRKVWEFASGFSQKHNLHVLINNAGCMVNQRELTEDGLEKNFATNTLGRKVDSWTYVLTTALIPTLKKSENPRVITVSSGGMLVQKLNVEELQFEKGSFDGTMAYAQNKRQQVIMTEQWAAQHKEIHFSSMHPGWADTPAVQSSMPDFHAKMKNKLRTEAQGADTVVWLAISDAASRQPSGLFFQDRKAVSTHLLLASSRSSPAEDQKLMSKLEELAVKFKC</sequence>
<evidence type="ECO:0000313" key="2">
    <source>
        <dbReference type="Proteomes" id="UP000472260"/>
    </source>
</evidence>
<dbReference type="Ensembl" id="ENSSANT00000000481.1">
    <property type="protein sequence ID" value="ENSSANP00000000423.1"/>
    <property type="gene ID" value="ENSSANG00000000293.1"/>
</dbReference>
<name>A0A671K352_9TELE</name>
<keyword evidence="2" id="KW-1185">Reference proteome</keyword>
<reference evidence="1" key="1">
    <citation type="submission" date="2025-08" db="UniProtKB">
        <authorList>
            <consortium name="Ensembl"/>
        </authorList>
    </citation>
    <scope>IDENTIFICATION</scope>
</reference>
<evidence type="ECO:0000313" key="1">
    <source>
        <dbReference type="Ensembl" id="ENSSANP00000000423.1"/>
    </source>
</evidence>
<dbReference type="Gene3D" id="3.40.50.720">
    <property type="entry name" value="NAD(P)-binding Rossmann-like Domain"/>
    <property type="match status" value="1"/>
</dbReference>
<dbReference type="SUPFAM" id="SSF51735">
    <property type="entry name" value="NAD(P)-binding Rossmann-fold domains"/>
    <property type="match status" value="1"/>
</dbReference>
<protein>
    <submittedName>
        <fullName evidence="1">Dehydrogenase/reductase SDR family member 12-like</fullName>
    </submittedName>
</protein>
<dbReference type="InterPro" id="IPR036291">
    <property type="entry name" value="NAD(P)-bd_dom_sf"/>
</dbReference>
<proteinExistence type="predicted"/>
<dbReference type="InterPro" id="IPR002347">
    <property type="entry name" value="SDR_fam"/>
</dbReference>
<reference evidence="1" key="2">
    <citation type="submission" date="2025-09" db="UniProtKB">
        <authorList>
            <consortium name="Ensembl"/>
        </authorList>
    </citation>
    <scope>IDENTIFICATION</scope>
</reference>
<dbReference type="PRINTS" id="PR00081">
    <property type="entry name" value="GDHRDH"/>
</dbReference>